<dbReference type="InterPro" id="IPR001650">
    <property type="entry name" value="Helicase_C-like"/>
</dbReference>
<feature type="domain" description="Helicase C-terminal" evidence="3">
    <location>
        <begin position="4"/>
        <end position="69"/>
    </location>
</feature>
<feature type="compositionally biased region" description="Gly residues" evidence="2">
    <location>
        <begin position="150"/>
        <end position="169"/>
    </location>
</feature>
<dbReference type="PANTHER" id="PTHR45865">
    <property type="entry name" value="E3 UBIQUITIN-PROTEIN LIGASE SHPRH FAMILY MEMBER"/>
    <property type="match status" value="1"/>
</dbReference>
<proteinExistence type="predicted"/>
<keyword evidence="1" id="KW-0378">Hydrolase</keyword>
<accession>A0A0D2LJ76</accession>
<dbReference type="EMBL" id="KK106019">
    <property type="protein sequence ID" value="KIY92034.1"/>
    <property type="molecule type" value="Genomic_DNA"/>
</dbReference>
<name>A0A0D2LJ76_9CHLO</name>
<dbReference type="Proteomes" id="UP000054498">
    <property type="component" value="Unassembled WGS sequence"/>
</dbReference>
<dbReference type="InterPro" id="IPR052583">
    <property type="entry name" value="ATP-helicase/E3_Ub-Ligase"/>
</dbReference>
<dbReference type="PANTHER" id="PTHR45865:SF1">
    <property type="entry name" value="E3 UBIQUITIN-PROTEIN LIGASE SHPRH"/>
    <property type="match status" value="1"/>
</dbReference>
<protein>
    <recommendedName>
        <fullName evidence="3">Helicase C-terminal domain-containing protein</fullName>
    </recommendedName>
</protein>
<dbReference type="STRING" id="145388.A0A0D2LJ76"/>
<dbReference type="GO" id="GO:0016787">
    <property type="term" value="F:hydrolase activity"/>
    <property type="evidence" value="ECO:0007669"/>
    <property type="project" value="UniProtKB-KW"/>
</dbReference>
<dbReference type="CDD" id="cd18793">
    <property type="entry name" value="SF2_C_SNF"/>
    <property type="match status" value="1"/>
</dbReference>
<feature type="compositionally biased region" description="Gly residues" evidence="2">
    <location>
        <begin position="97"/>
        <end position="117"/>
    </location>
</feature>
<feature type="region of interest" description="Disordered" evidence="2">
    <location>
        <begin position="146"/>
        <end position="169"/>
    </location>
</feature>
<organism evidence="4 5">
    <name type="scientific">Monoraphidium neglectum</name>
    <dbReference type="NCBI Taxonomy" id="145388"/>
    <lineage>
        <taxon>Eukaryota</taxon>
        <taxon>Viridiplantae</taxon>
        <taxon>Chlorophyta</taxon>
        <taxon>core chlorophytes</taxon>
        <taxon>Chlorophyceae</taxon>
        <taxon>CS clade</taxon>
        <taxon>Sphaeropleales</taxon>
        <taxon>Selenastraceae</taxon>
        <taxon>Monoraphidium</taxon>
    </lineage>
</organism>
<dbReference type="OrthoDB" id="545819at2759"/>
<dbReference type="Pfam" id="PF00271">
    <property type="entry name" value="Helicase_C"/>
    <property type="match status" value="1"/>
</dbReference>
<feature type="region of interest" description="Disordered" evidence="2">
    <location>
        <begin position="94"/>
        <end position="128"/>
    </location>
</feature>
<evidence type="ECO:0000313" key="5">
    <source>
        <dbReference type="Proteomes" id="UP000054498"/>
    </source>
</evidence>
<evidence type="ECO:0000256" key="2">
    <source>
        <dbReference type="SAM" id="MobiDB-lite"/>
    </source>
</evidence>
<dbReference type="Gene3D" id="3.40.50.300">
    <property type="entry name" value="P-loop containing nucleotide triphosphate hydrolases"/>
    <property type="match status" value="1"/>
</dbReference>
<dbReference type="GeneID" id="25733637"/>
<dbReference type="KEGG" id="mng:MNEG_15928"/>
<evidence type="ECO:0000256" key="1">
    <source>
        <dbReference type="ARBA" id="ARBA00022801"/>
    </source>
</evidence>
<evidence type="ECO:0000259" key="3">
    <source>
        <dbReference type="Pfam" id="PF00271"/>
    </source>
</evidence>
<reference evidence="4 5" key="1">
    <citation type="journal article" date="2013" name="BMC Genomics">
        <title>Reconstruction of the lipid metabolism for the microalga Monoraphidium neglectum from its genome sequence reveals characteristics suitable for biofuel production.</title>
        <authorList>
            <person name="Bogen C."/>
            <person name="Al-Dilaimi A."/>
            <person name="Albersmeier A."/>
            <person name="Wichmann J."/>
            <person name="Grundmann M."/>
            <person name="Rupp O."/>
            <person name="Lauersen K.J."/>
            <person name="Blifernez-Klassen O."/>
            <person name="Kalinowski J."/>
            <person name="Goesmann A."/>
            <person name="Mussgnug J.H."/>
            <person name="Kruse O."/>
        </authorList>
    </citation>
    <scope>NUCLEOTIDE SEQUENCE [LARGE SCALE GENOMIC DNA]</scope>
    <source>
        <strain evidence="4 5">SAG 48.87</strain>
    </source>
</reference>
<dbReference type="AlphaFoldDB" id="A0A0D2LJ76"/>
<dbReference type="InterPro" id="IPR027417">
    <property type="entry name" value="P-loop_NTPase"/>
</dbReference>
<evidence type="ECO:0000313" key="4">
    <source>
        <dbReference type="EMBL" id="KIY92034.1"/>
    </source>
</evidence>
<gene>
    <name evidence="4" type="ORF">MNEG_15928</name>
</gene>
<keyword evidence="5" id="KW-1185">Reference proteome</keyword>
<dbReference type="InterPro" id="IPR049730">
    <property type="entry name" value="SNF2/RAD54-like_C"/>
</dbReference>
<sequence>MMGTNHATRQAELLRFQHDPACPVLLLLMSNASGAAGLTLTCATTAFILEPPLNPGLEAQAAARIHRLGQTHPTRVDTVEDRVIAYSAWRQQQGQAAAGGGNSGGPSGSADGGGGGAEWEEGAGAPAAAEAADSRVLLRFFDLTRAPAAGGSGGGGGAGAAVSGAGGSS</sequence>
<dbReference type="RefSeq" id="XP_013891054.1">
    <property type="nucleotide sequence ID" value="XM_014035600.1"/>
</dbReference>
<dbReference type="SUPFAM" id="SSF52540">
    <property type="entry name" value="P-loop containing nucleoside triphosphate hydrolases"/>
    <property type="match status" value="1"/>
</dbReference>